<feature type="transmembrane region" description="Helical" evidence="1">
    <location>
        <begin position="44"/>
        <end position="66"/>
    </location>
</feature>
<keyword evidence="4" id="KW-1185">Reference proteome</keyword>
<dbReference type="SUPFAM" id="SSF48317">
    <property type="entry name" value="Acid phosphatase/Vanadium-dependent haloperoxidase"/>
    <property type="match status" value="1"/>
</dbReference>
<accession>A0A892ZJT1</accession>
<dbReference type="InterPro" id="IPR000326">
    <property type="entry name" value="PAP2/HPO"/>
</dbReference>
<dbReference type="RefSeq" id="WP_230339105.1">
    <property type="nucleotide sequence ID" value="NZ_CP069798.1"/>
</dbReference>
<keyword evidence="1" id="KW-0812">Transmembrane</keyword>
<dbReference type="Proteomes" id="UP000653156">
    <property type="component" value="Chromosome"/>
</dbReference>
<keyword evidence="1" id="KW-1133">Transmembrane helix</keyword>
<evidence type="ECO:0000313" key="3">
    <source>
        <dbReference type="EMBL" id="QRQ81804.1"/>
    </source>
</evidence>
<feature type="transmembrane region" description="Helical" evidence="1">
    <location>
        <begin position="125"/>
        <end position="152"/>
    </location>
</feature>
<evidence type="ECO:0000256" key="1">
    <source>
        <dbReference type="SAM" id="Phobius"/>
    </source>
</evidence>
<gene>
    <name evidence="3" type="ORF">JQU52_14235</name>
</gene>
<dbReference type="Pfam" id="PF01569">
    <property type="entry name" value="PAP2"/>
    <property type="match status" value="1"/>
</dbReference>
<dbReference type="Gene3D" id="1.20.144.10">
    <property type="entry name" value="Phosphatidic acid phosphatase type 2/haloperoxidase"/>
    <property type="match status" value="1"/>
</dbReference>
<feature type="domain" description="Phosphatidic acid phosphatase type 2/haloperoxidase" evidence="2">
    <location>
        <begin position="78"/>
        <end position="183"/>
    </location>
</feature>
<dbReference type="EMBL" id="CP069798">
    <property type="protein sequence ID" value="QRQ81804.1"/>
    <property type="molecule type" value="Genomic_DNA"/>
</dbReference>
<name>A0A892ZJT1_9NEIS</name>
<sequence length="199" mass="21900">MYTAHLANQAGLRAPAEKIMLDDLNKSLFLLINAKEGDADVVRLAAVFLAQYFNWVVGLGLTAYLLATKQPKLWLKLLGSCAVALVLAYVIGKLYYHPRPFILGLGQTVVGQHDTSSFPSRHLTFYWALVLPLCGFVRTRRLGLGLVVLGLIEAWARIYVGVHYPLDMVGSLLVALVASSVVWYWGGGVWPTSNQTNRG</sequence>
<protein>
    <submittedName>
        <fullName evidence="3">Phosphatase PAP2 family protein</fullName>
    </submittedName>
</protein>
<proteinExistence type="predicted"/>
<keyword evidence="1" id="KW-0472">Membrane</keyword>
<feature type="transmembrane region" description="Helical" evidence="1">
    <location>
        <begin position="164"/>
        <end position="185"/>
    </location>
</feature>
<dbReference type="KEGG" id="ptes:JQU52_14235"/>
<dbReference type="SMART" id="SM00014">
    <property type="entry name" value="acidPPc"/>
    <property type="match status" value="1"/>
</dbReference>
<dbReference type="AlphaFoldDB" id="A0A892ZJT1"/>
<dbReference type="InterPro" id="IPR036938">
    <property type="entry name" value="PAP2/HPO_sf"/>
</dbReference>
<evidence type="ECO:0000313" key="4">
    <source>
        <dbReference type="Proteomes" id="UP000653156"/>
    </source>
</evidence>
<evidence type="ECO:0000259" key="2">
    <source>
        <dbReference type="SMART" id="SM00014"/>
    </source>
</evidence>
<organism evidence="3 4">
    <name type="scientific">Paralysiella testudinis</name>
    <dbReference type="NCBI Taxonomy" id="2809020"/>
    <lineage>
        <taxon>Bacteria</taxon>
        <taxon>Pseudomonadati</taxon>
        <taxon>Pseudomonadota</taxon>
        <taxon>Betaproteobacteria</taxon>
        <taxon>Neisseriales</taxon>
        <taxon>Neisseriaceae</taxon>
        <taxon>Paralysiella</taxon>
    </lineage>
</organism>
<reference evidence="3" key="1">
    <citation type="submission" date="2021-02" db="EMBL/GenBank/DDBJ databases">
        <title>Neisseriaceae sp. 26B isolated from the cloaca of a Common Toad-headed Turtle (Mesoclemmys nasuta).</title>
        <authorList>
            <person name="Spergser J."/>
            <person name="Busse H.-J."/>
        </authorList>
    </citation>
    <scope>NUCLEOTIDE SEQUENCE</scope>
    <source>
        <strain evidence="3">26B</strain>
    </source>
</reference>
<feature type="transmembrane region" description="Helical" evidence="1">
    <location>
        <begin position="73"/>
        <end position="91"/>
    </location>
</feature>